<proteinExistence type="predicted"/>
<name>A0ACC3DX54_9PEZI</name>
<evidence type="ECO:0000313" key="1">
    <source>
        <dbReference type="EMBL" id="KAK3081406.1"/>
    </source>
</evidence>
<dbReference type="Proteomes" id="UP001186974">
    <property type="component" value="Unassembled WGS sequence"/>
</dbReference>
<protein>
    <submittedName>
        <fullName evidence="1">Uncharacterized protein</fullName>
    </submittedName>
</protein>
<sequence>MLQFGQTREGTNDQNRASVAESSLRHAGSLTVNHDVPSKWAHICKDYNPIHMSDLVAKLFGFPGKLAHGNHVVAMALETIGMRTDGGKTPLSMKVGFRRPVVVPAKLDIRVVGHGAVQSYELLLGSKTAVEGSFDPVQT</sequence>
<evidence type="ECO:0000313" key="2">
    <source>
        <dbReference type="Proteomes" id="UP001186974"/>
    </source>
</evidence>
<keyword evidence="2" id="KW-1185">Reference proteome</keyword>
<accession>A0ACC3DX54</accession>
<comment type="caution">
    <text evidence="1">The sequence shown here is derived from an EMBL/GenBank/DDBJ whole genome shotgun (WGS) entry which is preliminary data.</text>
</comment>
<reference evidence="1" key="1">
    <citation type="submission" date="2024-09" db="EMBL/GenBank/DDBJ databases">
        <title>Black Yeasts Isolated from many extreme environments.</title>
        <authorList>
            <person name="Coleine C."/>
            <person name="Stajich J.E."/>
            <person name="Selbmann L."/>
        </authorList>
    </citation>
    <scope>NUCLEOTIDE SEQUENCE</scope>
    <source>
        <strain evidence="1">CCFEE 5737</strain>
    </source>
</reference>
<organism evidence="1 2">
    <name type="scientific">Coniosporium uncinatum</name>
    <dbReference type="NCBI Taxonomy" id="93489"/>
    <lineage>
        <taxon>Eukaryota</taxon>
        <taxon>Fungi</taxon>
        <taxon>Dikarya</taxon>
        <taxon>Ascomycota</taxon>
        <taxon>Pezizomycotina</taxon>
        <taxon>Dothideomycetes</taxon>
        <taxon>Dothideomycetes incertae sedis</taxon>
        <taxon>Coniosporium</taxon>
    </lineage>
</organism>
<gene>
    <name evidence="1" type="ORF">LTS18_006979</name>
</gene>
<dbReference type="EMBL" id="JAWDJW010000172">
    <property type="protein sequence ID" value="KAK3081406.1"/>
    <property type="molecule type" value="Genomic_DNA"/>
</dbReference>